<organism evidence="1 2">
    <name type="scientific">Rhabditophanes sp. KR3021</name>
    <dbReference type="NCBI Taxonomy" id="114890"/>
    <lineage>
        <taxon>Eukaryota</taxon>
        <taxon>Metazoa</taxon>
        <taxon>Ecdysozoa</taxon>
        <taxon>Nematoda</taxon>
        <taxon>Chromadorea</taxon>
        <taxon>Rhabditida</taxon>
        <taxon>Tylenchina</taxon>
        <taxon>Panagrolaimomorpha</taxon>
        <taxon>Strongyloidoidea</taxon>
        <taxon>Alloionematidae</taxon>
        <taxon>Rhabditophanes</taxon>
    </lineage>
</organism>
<sequence>MTKLARENEIAGCIKLVGKAKYLEMVPAKAKVEISKIQTDVKNDLHVLKINGEPAFFKDGMSKNWYPTLKTGLLNQRMFTPVIVTKKFWKGIKNHGFVTDLNALNGTKPFDSFPKFKSMVTSFVFLAVEGDEKVIGPVGLAIPRVDSKPNCYQRKGLEIIHMTKSKDSLWKLLGGLKSSTVNINDLLPETNKTLQFTKEIKQRPINLFGNVTYTNYEKDIKEIIKLLNTPYLKITETQFITYYEKAYQISEKLRTIEHLSDKYSKAKIKINESTFFLAIAEILLQGRLLFIYENYSEDKKKLLKAFEQCKKQITFRTSHDLGENRELLPCNILSIAPMQTTFTNLFSYIEMANEIINKTLSKPVVLKDRFMGSNSRTESMKCEDEIMLMVCYDAARKLRNVFSHASLVDLEVFDVFGIMEYNLSISIEFIQEGFVKKITFNTREVIEARDELEEYAYNLNNQIGDNEKLGGKLSDEEKMTIGTATNKTIRWLEDNKESGFEEVQKEKTILETVIGPFMSHFCKTVKTAPTEESTDKNKL</sequence>
<accession>A0AC35UA38</accession>
<dbReference type="Proteomes" id="UP000095286">
    <property type="component" value="Unplaced"/>
</dbReference>
<evidence type="ECO:0000313" key="1">
    <source>
        <dbReference type="Proteomes" id="UP000095286"/>
    </source>
</evidence>
<protein>
    <submittedName>
        <fullName evidence="2">Pre-PUA domain-containing protein</fullName>
    </submittedName>
</protein>
<name>A0AC35UA38_9BILA</name>
<reference evidence="2" key="1">
    <citation type="submission" date="2016-11" db="UniProtKB">
        <authorList>
            <consortium name="WormBaseParasite"/>
        </authorList>
    </citation>
    <scope>IDENTIFICATION</scope>
    <source>
        <strain evidence="2">KR3021</strain>
    </source>
</reference>
<proteinExistence type="predicted"/>
<evidence type="ECO:0000313" key="2">
    <source>
        <dbReference type="WBParaSite" id="RSKR_0000888200.1"/>
    </source>
</evidence>
<dbReference type="WBParaSite" id="RSKR_0000888200.1">
    <property type="protein sequence ID" value="RSKR_0000888200.1"/>
    <property type="gene ID" value="RSKR_0000888200"/>
</dbReference>